<dbReference type="PROSITE" id="PS51257">
    <property type="entry name" value="PROKAR_LIPOPROTEIN"/>
    <property type="match status" value="1"/>
</dbReference>
<keyword evidence="9" id="KW-0408">Iron</keyword>
<keyword evidence="6" id="KW-0479">Metal-binding</keyword>
<evidence type="ECO:0000313" key="14">
    <source>
        <dbReference type="Proteomes" id="UP001243717"/>
    </source>
</evidence>
<evidence type="ECO:0000256" key="2">
    <source>
        <dbReference type="ARBA" id="ARBA00004948"/>
    </source>
</evidence>
<dbReference type="Proteomes" id="UP001243717">
    <property type="component" value="Unassembled WGS sequence"/>
</dbReference>
<keyword evidence="7" id="KW-0663">Pyridoxal phosphate</keyword>
<evidence type="ECO:0000256" key="11">
    <source>
        <dbReference type="ARBA" id="ARBA00048179"/>
    </source>
</evidence>
<evidence type="ECO:0000256" key="5">
    <source>
        <dbReference type="ARBA" id="ARBA00022679"/>
    </source>
</evidence>
<evidence type="ECO:0000256" key="6">
    <source>
        <dbReference type="ARBA" id="ARBA00022723"/>
    </source>
</evidence>
<evidence type="ECO:0000256" key="7">
    <source>
        <dbReference type="ARBA" id="ARBA00022898"/>
    </source>
</evidence>
<dbReference type="PANTHER" id="PTHR31528:SF1">
    <property type="entry name" value="4-AMINO-5-HYDROXYMETHYL-2-METHYLPYRIMIDINE PHOSPHATE SYNTHASE THI11-RELATED"/>
    <property type="match status" value="1"/>
</dbReference>
<dbReference type="EMBL" id="JARXIC010000003">
    <property type="protein sequence ID" value="MDQ8193420.1"/>
    <property type="molecule type" value="Genomic_DNA"/>
</dbReference>
<evidence type="ECO:0000256" key="8">
    <source>
        <dbReference type="ARBA" id="ARBA00022977"/>
    </source>
</evidence>
<organism evidence="13 14">
    <name type="scientific">Thalassobacterium sedimentorum</name>
    <dbReference type="NCBI Taxonomy" id="3041258"/>
    <lineage>
        <taxon>Bacteria</taxon>
        <taxon>Pseudomonadati</taxon>
        <taxon>Verrucomicrobiota</taxon>
        <taxon>Opitutia</taxon>
        <taxon>Puniceicoccales</taxon>
        <taxon>Coraliomargaritaceae</taxon>
        <taxon>Thalassobacterium</taxon>
    </lineage>
</organism>
<proteinExistence type="inferred from homology"/>
<evidence type="ECO:0000256" key="9">
    <source>
        <dbReference type="ARBA" id="ARBA00023004"/>
    </source>
</evidence>
<keyword evidence="14" id="KW-1185">Reference proteome</keyword>
<comment type="pathway">
    <text evidence="2">Cofactor biosynthesis; thiamine diphosphate biosynthesis.</text>
</comment>
<dbReference type="InterPro" id="IPR027939">
    <property type="entry name" value="NMT1/THI5"/>
</dbReference>
<comment type="catalytic activity">
    <reaction evidence="11">
        <text>N(6)-(pyridoxal phosphate)-L-lysyl-[4-amino-5-hydroxymethyl-2-methylpyrimidine phosphate synthase] + L-histidyl-[4-amino-5-hydroxymethyl-2-methylpyrimidine phosphate synthase] + 2 Fe(3+) + 4 H2O = L-lysyl-[4-amino-5-hydroxymethyl-2-methylpyrimidine phosphate synthase] + (2S)-2-amino-5-hydroxy-4-oxopentanoyl-[4-amino-5-hydroxymethyl-2-methylpyrimidine phosphate synthase] + 4-amino-2-methyl-5-(phosphooxymethyl)pyrimidine + 3-oxopropanoate + 2 Fe(2+) + 2 H(+)</text>
        <dbReference type="Rhea" id="RHEA:65756"/>
        <dbReference type="Rhea" id="RHEA-COMP:16892"/>
        <dbReference type="Rhea" id="RHEA-COMP:16893"/>
        <dbReference type="Rhea" id="RHEA-COMP:16894"/>
        <dbReference type="Rhea" id="RHEA-COMP:16895"/>
        <dbReference type="ChEBI" id="CHEBI:15377"/>
        <dbReference type="ChEBI" id="CHEBI:15378"/>
        <dbReference type="ChEBI" id="CHEBI:29033"/>
        <dbReference type="ChEBI" id="CHEBI:29034"/>
        <dbReference type="ChEBI" id="CHEBI:29969"/>
        <dbReference type="ChEBI" id="CHEBI:29979"/>
        <dbReference type="ChEBI" id="CHEBI:33190"/>
        <dbReference type="ChEBI" id="CHEBI:58354"/>
        <dbReference type="ChEBI" id="CHEBI:143915"/>
        <dbReference type="ChEBI" id="CHEBI:157692"/>
    </reaction>
    <physiologicalReaction direction="left-to-right" evidence="11">
        <dbReference type="Rhea" id="RHEA:65757"/>
    </physiologicalReaction>
</comment>
<comment type="similarity">
    <text evidence="3">Belongs to the NMT1/THI5 family.</text>
</comment>
<evidence type="ECO:0000256" key="1">
    <source>
        <dbReference type="ARBA" id="ARBA00003469"/>
    </source>
</evidence>
<sequence length="334" mass="37299">MHNRLHLLASHVITVAAALALIGCGDQADIQAKDGLFPLSIQLDWVAEPEHGGLYTAKALGYFEDEGLDVTLVQGGTGSYSLNKVGANIAQVGQADSTSVVMATANGAPLINIAAVFQQDPSAMMLQASNPITEWKELDGKTIMARPEWPFLPYVQKQYNITLEVIPQNFQLQRLIQDPSFIQQGFYIAEPFYVEQQGVDLKYLYVWDAGFDAYTSLFTNKRFAREHPEELKALLRALKKGYIEYVEGDPTPAHEIMLKINPKVTPEYLAWSRNQIITEKLHRGNPSAGFFADYLDITAERFQKQIDQLVELEVIEADTITAKDVMTAEFLPSE</sequence>
<name>A0ABU1AHR8_9BACT</name>
<comment type="caution">
    <text evidence="13">The sequence shown here is derived from an EMBL/GenBank/DDBJ whole genome shotgun (WGS) entry which is preliminary data.</text>
</comment>
<dbReference type="PANTHER" id="PTHR31528">
    <property type="entry name" value="4-AMINO-5-HYDROXYMETHYL-2-METHYLPYRIMIDINE PHOSPHATE SYNTHASE THI11-RELATED"/>
    <property type="match status" value="1"/>
</dbReference>
<reference evidence="13 14" key="1">
    <citation type="submission" date="2023-04" db="EMBL/GenBank/DDBJ databases">
        <title>A novel bacteria isolated from coastal sediment.</title>
        <authorList>
            <person name="Liu X.-J."/>
            <person name="Du Z.-J."/>
        </authorList>
    </citation>
    <scope>NUCLEOTIDE SEQUENCE [LARGE SCALE GENOMIC DNA]</scope>
    <source>
        <strain evidence="13 14">SDUM461004</strain>
    </source>
</reference>
<comment type="subunit">
    <text evidence="4">Homodimer.</text>
</comment>
<accession>A0ABU1AHR8</accession>
<keyword evidence="5" id="KW-0808">Transferase</keyword>
<dbReference type="SUPFAM" id="SSF53850">
    <property type="entry name" value="Periplasmic binding protein-like II"/>
    <property type="match status" value="1"/>
</dbReference>
<evidence type="ECO:0000256" key="10">
    <source>
        <dbReference type="ARBA" id="ARBA00033171"/>
    </source>
</evidence>
<feature type="domain" description="SsuA/THI5-like" evidence="12">
    <location>
        <begin position="49"/>
        <end position="246"/>
    </location>
</feature>
<dbReference type="Gene3D" id="3.40.190.10">
    <property type="entry name" value="Periplasmic binding protein-like II"/>
    <property type="match status" value="2"/>
</dbReference>
<keyword evidence="8" id="KW-0784">Thiamine biosynthesis</keyword>
<evidence type="ECO:0000259" key="12">
    <source>
        <dbReference type="Pfam" id="PF09084"/>
    </source>
</evidence>
<dbReference type="RefSeq" id="WP_308983915.1">
    <property type="nucleotide sequence ID" value="NZ_JARXIC010000003.1"/>
</dbReference>
<dbReference type="InterPro" id="IPR015168">
    <property type="entry name" value="SsuA/THI5"/>
</dbReference>
<evidence type="ECO:0000256" key="4">
    <source>
        <dbReference type="ARBA" id="ARBA00011738"/>
    </source>
</evidence>
<comment type="function">
    <text evidence="1">Responsible for the formation of the pyrimidine heterocycle in the thiamine biosynthesis pathway. Catalyzes the formation of hydroxymethylpyrimidine phosphate (HMP-P) from histidine and pyridoxal phosphate (PLP). The protein uses PLP and the active site histidine to form HMP-P, generating an inactive enzyme. The enzyme can only undergo a single turnover, which suggests it is a suicide enzyme.</text>
</comment>
<protein>
    <recommendedName>
        <fullName evidence="10">Thiamine pyrimidine synthase</fullName>
    </recommendedName>
</protein>
<evidence type="ECO:0000313" key="13">
    <source>
        <dbReference type="EMBL" id="MDQ8193420.1"/>
    </source>
</evidence>
<dbReference type="Pfam" id="PF09084">
    <property type="entry name" value="NMT1"/>
    <property type="match status" value="1"/>
</dbReference>
<gene>
    <name evidence="13" type="ORF">QEH59_03225</name>
</gene>
<evidence type="ECO:0000256" key="3">
    <source>
        <dbReference type="ARBA" id="ARBA00009406"/>
    </source>
</evidence>